<sequence>MQASLSPDGNLRKYSDIKKTPKKTMSRLFRYLLALNKYCFIAILTAFTWGNLASASPVFHAFPYTSPDAPAKITDIEYADGRGVWILDSRGDVSFYDGLHYHRLSAFTPIGADVSHIAVFEGALWLISKGQLLRYDIDSNSLTPQTITGQVSDIVSTSEGLWVATSTDLYLIQSGTTNPIYRGENRYQRLLPFDNTLLGTADSALYVVASGELFLSLSGEQALSLASDGVTVYLGHEKGLSLYRQGMLVERFLDGKQINHVIASDEGVWAGGESGLYLGGGKRDSFTFKEITGDNDDAFSFSGRMVTDIVPGQGDTLWVSSETRLHFRSSIARDIRRFPMFLLSSKPAQDQLTGLEEREEGYLLTTHYKLVSLDADMLPKRVVRSEMVINDMILFDDTLWLASGSGLKGMNPDTLKERPGTVPGSLNSLVVDRIFKDRHSLWLVSGERVIRFWPRSRTVVDFGRDWSGSEANRLTSIAEVAEEGTWLGTTNGLYIYFDGRFQRALAREEIGTIKSLQLEPSGKLWLLTDQGVYTYDRNRALMLYEVFANTPDDTVKCLSVNGDMAYFIATKGIYEYSLLTGSNRFVQGTSRVIQSTQHVCQKTTDNMLIAGDYGVFVIPNPALDALFKVPSVSLSPGAVYVNGIPWRLGPSQDNLLQLTTKSTVVIEVSRMPFGAISPLVYRLEGNSDPNWYSTNDQQLVFSALDAGEYTLTLKVGYEKNGLDEIRLLSFVVVSPWYQQVGYVFLVVIPLIMLMTLYYQRKNTSIKAQNKQLRETVHRKVIEIDMRQESTRRFCHGLPLLENKAFTEILVPEPCSEESMEHHRWRTAAMDEINAHFHDPDYSTSVLAKAMCVSERSLQRRFKLEFGITFKEALITTRLENAKRMLCQGDKITDVAVACGFNEPSYFTKSFKAKYGKTPSQFREECCEGETVGQGR</sequence>
<dbReference type="Proteomes" id="UP000003604">
    <property type="component" value="Unassembled WGS sequence"/>
</dbReference>
<keyword evidence="6" id="KW-0418">Kinase</keyword>
<dbReference type="EMBL" id="ADAQ01000013">
    <property type="protein sequence ID" value="EEY71331.1"/>
    <property type="molecule type" value="Genomic_DNA"/>
</dbReference>
<feature type="domain" description="HTH araC/xylS-type" evidence="5">
    <location>
        <begin position="826"/>
        <end position="924"/>
    </location>
</feature>
<dbReference type="Pfam" id="PF12833">
    <property type="entry name" value="HTH_18"/>
    <property type="match status" value="1"/>
</dbReference>
<comment type="caution">
    <text evidence="6">The sequence shown here is derived from an EMBL/GenBank/DDBJ whole genome shotgun (WGS) entry which is preliminary data.</text>
</comment>
<keyword evidence="1" id="KW-0805">Transcription regulation</keyword>
<evidence type="ECO:0000256" key="2">
    <source>
        <dbReference type="ARBA" id="ARBA00023125"/>
    </source>
</evidence>
<dbReference type="SUPFAM" id="SSF46689">
    <property type="entry name" value="Homeodomain-like"/>
    <property type="match status" value="1"/>
</dbReference>
<evidence type="ECO:0000259" key="5">
    <source>
        <dbReference type="PROSITE" id="PS01124"/>
    </source>
</evidence>
<dbReference type="Gene3D" id="2.130.10.10">
    <property type="entry name" value="YVTN repeat-like/Quinoprotein amine dehydrogenase"/>
    <property type="match status" value="2"/>
</dbReference>
<keyword evidence="6" id="KW-0808">Transferase</keyword>
<evidence type="ECO:0000313" key="7">
    <source>
        <dbReference type="Proteomes" id="UP000003604"/>
    </source>
</evidence>
<dbReference type="SUPFAM" id="SSF63829">
    <property type="entry name" value="Calcium-dependent phosphotriesterase"/>
    <property type="match status" value="1"/>
</dbReference>
<reference evidence="6 7" key="1">
    <citation type="submission" date="2009-10" db="EMBL/GenBank/DDBJ databases">
        <authorList>
            <consortium name="Los Alamos National Laboratory (LANL)"/>
            <consortium name="National Microbial Pathogen Data Resource (NMPDR)"/>
            <person name="Saunders E.H."/>
            <person name="Munk A.C."/>
            <person name="Tapia R."/>
            <person name="Green L."/>
            <person name="Rogers Y."/>
            <person name="Detter J.C."/>
            <person name="Bruce D."/>
            <person name="Brettin T.S."/>
            <person name="Colwell R.R."/>
            <person name="Huq A."/>
            <person name="Grim C.J."/>
            <person name="Hasan N.A."/>
            <person name="Bartels D."/>
            <person name="Vonstein V."/>
        </authorList>
    </citation>
    <scope>NUCLEOTIDE SEQUENCE [LARGE SCALE GENOMIC DNA]</scope>
    <source>
        <strain evidence="6 7">CIP 101886</strain>
    </source>
</reference>
<dbReference type="GO" id="GO:0003700">
    <property type="term" value="F:DNA-binding transcription factor activity"/>
    <property type="evidence" value="ECO:0007669"/>
    <property type="project" value="InterPro"/>
</dbReference>
<dbReference type="AlphaFoldDB" id="D0IBR3"/>
<keyword evidence="3" id="KW-0804">Transcription</keyword>
<evidence type="ECO:0000256" key="3">
    <source>
        <dbReference type="ARBA" id="ARBA00023163"/>
    </source>
</evidence>
<organism evidence="6 7">
    <name type="scientific">Grimontia hollisae CIP 101886</name>
    <dbReference type="NCBI Taxonomy" id="675812"/>
    <lineage>
        <taxon>Bacteria</taxon>
        <taxon>Pseudomonadati</taxon>
        <taxon>Pseudomonadota</taxon>
        <taxon>Gammaproteobacteria</taxon>
        <taxon>Vibrionales</taxon>
        <taxon>Vibrionaceae</taxon>
        <taxon>Grimontia</taxon>
    </lineage>
</organism>
<dbReference type="PRINTS" id="PR00032">
    <property type="entry name" value="HTHARAC"/>
</dbReference>
<dbReference type="eggNOG" id="COG3292">
    <property type="taxonomic scope" value="Bacteria"/>
</dbReference>
<name>D0IBR3_GRIHO</name>
<keyword evidence="7" id="KW-1185">Reference proteome</keyword>
<dbReference type="InterPro" id="IPR009057">
    <property type="entry name" value="Homeodomain-like_sf"/>
</dbReference>
<dbReference type="SMART" id="SM00342">
    <property type="entry name" value="HTH_ARAC"/>
    <property type="match status" value="1"/>
</dbReference>
<proteinExistence type="predicted"/>
<gene>
    <name evidence="6" type="ORF">VHA_003190</name>
</gene>
<keyword evidence="2" id="KW-0238">DNA-binding</keyword>
<dbReference type="Gene3D" id="1.10.10.60">
    <property type="entry name" value="Homeodomain-like"/>
    <property type="match status" value="1"/>
</dbReference>
<dbReference type="GO" id="GO:0016301">
    <property type="term" value="F:kinase activity"/>
    <property type="evidence" value="ECO:0007669"/>
    <property type="project" value="UniProtKB-KW"/>
</dbReference>
<accession>D0IBR3</accession>
<dbReference type="InterPro" id="IPR013783">
    <property type="entry name" value="Ig-like_fold"/>
</dbReference>
<evidence type="ECO:0000256" key="4">
    <source>
        <dbReference type="SAM" id="Phobius"/>
    </source>
</evidence>
<dbReference type="PROSITE" id="PS00041">
    <property type="entry name" value="HTH_ARAC_FAMILY_1"/>
    <property type="match status" value="1"/>
</dbReference>
<keyword evidence="4" id="KW-0812">Transmembrane</keyword>
<keyword evidence="4" id="KW-0472">Membrane</keyword>
<dbReference type="PANTHER" id="PTHR43280:SF28">
    <property type="entry name" value="HTH-TYPE TRANSCRIPTIONAL ACTIVATOR RHAS"/>
    <property type="match status" value="1"/>
</dbReference>
<dbReference type="PROSITE" id="PS01124">
    <property type="entry name" value="HTH_ARAC_FAMILY_2"/>
    <property type="match status" value="1"/>
</dbReference>
<keyword evidence="4" id="KW-1133">Transmembrane helix</keyword>
<dbReference type="InterPro" id="IPR018062">
    <property type="entry name" value="HTH_AraC-typ_CS"/>
</dbReference>
<feature type="transmembrane region" description="Helical" evidence="4">
    <location>
        <begin position="736"/>
        <end position="758"/>
    </location>
</feature>
<dbReference type="PANTHER" id="PTHR43280">
    <property type="entry name" value="ARAC-FAMILY TRANSCRIPTIONAL REGULATOR"/>
    <property type="match status" value="1"/>
</dbReference>
<dbReference type="InterPro" id="IPR015943">
    <property type="entry name" value="WD40/YVTN_repeat-like_dom_sf"/>
</dbReference>
<protein>
    <submittedName>
        <fullName evidence="6">Signal transduction histidine kinase</fullName>
    </submittedName>
</protein>
<feature type="transmembrane region" description="Helical" evidence="4">
    <location>
        <begin position="28"/>
        <end position="49"/>
    </location>
</feature>
<evidence type="ECO:0000256" key="1">
    <source>
        <dbReference type="ARBA" id="ARBA00023015"/>
    </source>
</evidence>
<dbReference type="eggNOG" id="COG2207">
    <property type="taxonomic scope" value="Bacteria"/>
</dbReference>
<dbReference type="InterPro" id="IPR018060">
    <property type="entry name" value="HTH_AraC"/>
</dbReference>
<dbReference type="Gene3D" id="2.60.40.10">
    <property type="entry name" value="Immunoglobulins"/>
    <property type="match status" value="1"/>
</dbReference>
<dbReference type="GO" id="GO:0043565">
    <property type="term" value="F:sequence-specific DNA binding"/>
    <property type="evidence" value="ECO:0007669"/>
    <property type="project" value="InterPro"/>
</dbReference>
<evidence type="ECO:0000313" key="6">
    <source>
        <dbReference type="EMBL" id="EEY71331.1"/>
    </source>
</evidence>
<dbReference type="InterPro" id="IPR020449">
    <property type="entry name" value="Tscrpt_reg_AraC-type_HTH"/>
</dbReference>